<reference evidence="3" key="1">
    <citation type="submission" date="2020-10" db="EMBL/GenBank/DDBJ databases">
        <authorList>
            <person name="Gilroy R."/>
        </authorList>
    </citation>
    <scope>NUCLEOTIDE SEQUENCE</scope>
    <source>
        <strain evidence="3">2889</strain>
    </source>
</reference>
<comment type="caution">
    <text evidence="3">The sequence shown here is derived from an EMBL/GenBank/DDBJ whole genome shotgun (WGS) entry which is preliminary data.</text>
</comment>
<accession>A0A9D9GZ23</accession>
<dbReference type="AlphaFoldDB" id="A0A9D9GZ23"/>
<dbReference type="Pfam" id="PF00535">
    <property type="entry name" value="Glycos_transf_2"/>
    <property type="match status" value="1"/>
</dbReference>
<name>A0A9D9GZ23_9BACT</name>
<dbReference type="CDD" id="cd02511">
    <property type="entry name" value="Beta4Glucosyltransferase"/>
    <property type="match status" value="1"/>
</dbReference>
<dbReference type="InterPro" id="IPR029044">
    <property type="entry name" value="Nucleotide-diphossugar_trans"/>
</dbReference>
<feature type="non-terminal residue" evidence="3">
    <location>
        <position position="1"/>
    </location>
</feature>
<proteinExistence type="inferred from homology"/>
<evidence type="ECO:0000313" key="4">
    <source>
        <dbReference type="Proteomes" id="UP000823612"/>
    </source>
</evidence>
<evidence type="ECO:0000256" key="1">
    <source>
        <dbReference type="ARBA" id="ARBA00038494"/>
    </source>
</evidence>
<protein>
    <submittedName>
        <fullName evidence="3">Glycosyltransferase family 2 protein</fullName>
    </submittedName>
</protein>
<dbReference type="PANTHER" id="PTHR43630">
    <property type="entry name" value="POLY-BETA-1,6-N-ACETYL-D-GLUCOSAMINE SYNTHASE"/>
    <property type="match status" value="1"/>
</dbReference>
<organism evidence="3 4">
    <name type="scientific">Candidatus Pullibacteroides excrementavium</name>
    <dbReference type="NCBI Taxonomy" id="2840905"/>
    <lineage>
        <taxon>Bacteria</taxon>
        <taxon>Pseudomonadati</taxon>
        <taxon>Bacteroidota</taxon>
        <taxon>Bacteroidia</taxon>
        <taxon>Bacteroidales</taxon>
        <taxon>Candidatus Pullibacteroides</taxon>
    </lineage>
</organism>
<evidence type="ECO:0000313" key="3">
    <source>
        <dbReference type="EMBL" id="MBO8432320.1"/>
    </source>
</evidence>
<comment type="similarity">
    <text evidence="1">Belongs to the glycosyltransferase 2 family. WaaE/KdtX subfamily.</text>
</comment>
<gene>
    <name evidence="3" type="ORF">IAB08_03370</name>
</gene>
<dbReference type="EMBL" id="JADIMZ010000047">
    <property type="protein sequence ID" value="MBO8432320.1"/>
    <property type="molecule type" value="Genomic_DNA"/>
</dbReference>
<dbReference type="SUPFAM" id="SSF53448">
    <property type="entry name" value="Nucleotide-diphospho-sugar transferases"/>
    <property type="match status" value="1"/>
</dbReference>
<dbReference type="Gene3D" id="3.90.550.10">
    <property type="entry name" value="Spore Coat Polysaccharide Biosynthesis Protein SpsA, Chain A"/>
    <property type="match status" value="1"/>
</dbReference>
<dbReference type="Proteomes" id="UP000823612">
    <property type="component" value="Unassembled WGS sequence"/>
</dbReference>
<dbReference type="PANTHER" id="PTHR43630:SF2">
    <property type="entry name" value="GLYCOSYLTRANSFERASE"/>
    <property type="match status" value="1"/>
</dbReference>
<dbReference type="InterPro" id="IPR001173">
    <property type="entry name" value="Glyco_trans_2-like"/>
</dbReference>
<feature type="domain" description="Glycosyltransferase 2-like" evidence="2">
    <location>
        <begin position="6"/>
        <end position="111"/>
    </location>
</feature>
<evidence type="ECO:0000259" key="2">
    <source>
        <dbReference type="Pfam" id="PF00535"/>
    </source>
</evidence>
<sequence length="298" mass="35035">TTIAAIILTKNEEGHIARCIKSLEGVCNEIWVIDSFSTDRTCKIAEELGAQVRQHPFENQARQFNWAIANCPIASEWIWRIDADEYVEESLALKIRQQLQGIPDAITGIYVNKKIVFMGRPLLHGGWYPAPQIKIIRKGYGGCENKWMDEHLIVFSGETIYVNGDQTDDNLNDLNWWSQKHITYATREMVNMLLMEYELDKTDKNVRASFGGTDAERKRWLKLKYVKLPLFIRPFINFFYRYILKAGFLDGKEGFIWHILQGFWYRMLVDAKVYELKKRFHFDRDKIKAYLKETYGNQ</sequence>
<reference evidence="3" key="2">
    <citation type="journal article" date="2021" name="PeerJ">
        <title>Extensive microbial diversity within the chicken gut microbiome revealed by metagenomics and culture.</title>
        <authorList>
            <person name="Gilroy R."/>
            <person name="Ravi A."/>
            <person name="Getino M."/>
            <person name="Pursley I."/>
            <person name="Horton D.L."/>
            <person name="Alikhan N.F."/>
            <person name="Baker D."/>
            <person name="Gharbi K."/>
            <person name="Hall N."/>
            <person name="Watson M."/>
            <person name="Adriaenssens E.M."/>
            <person name="Foster-Nyarko E."/>
            <person name="Jarju S."/>
            <person name="Secka A."/>
            <person name="Antonio M."/>
            <person name="Oren A."/>
            <person name="Chaudhuri R.R."/>
            <person name="La Ragione R."/>
            <person name="Hildebrand F."/>
            <person name="Pallen M.J."/>
        </authorList>
    </citation>
    <scope>NUCLEOTIDE SEQUENCE</scope>
    <source>
        <strain evidence="3">2889</strain>
    </source>
</reference>